<evidence type="ECO:0000313" key="1">
    <source>
        <dbReference type="EMBL" id="KAF9539311.1"/>
    </source>
</evidence>
<keyword evidence="2" id="KW-1185">Reference proteome</keyword>
<name>A0A9P6EZ69_9FUNG</name>
<gene>
    <name evidence="1" type="ORF">EC957_005566</name>
</gene>
<evidence type="ECO:0000313" key="2">
    <source>
        <dbReference type="Proteomes" id="UP000723463"/>
    </source>
</evidence>
<accession>A0A9P6EZ69</accession>
<protein>
    <submittedName>
        <fullName evidence="1">Uncharacterized protein</fullName>
    </submittedName>
</protein>
<dbReference type="AlphaFoldDB" id="A0A9P6EZ69"/>
<sequence length="290" mass="33038">MDPLSRLPLECLQHILQAVADKKNRSYLAHLATLLRVNRYIASVTLPFLYHDPLKAVSSVNRGDIRTRALLRTLLASTPVADLHPVLSFEFELDTIARPELDIPGFDYIHNVCNLDIIPSQFHNGMLEATSESRIKETDYTLKRLDSMPPAFIENFQAKESLLWCCHQDVVFKELVWTLATPILEQLESLSIPLSDITRYRHAIDRLPRLEHVRFILDVIYDNTPADGPTDRICRDDATQAIVQFVEEHTRVFRGRLKTAEGAESVSGISRGNTITDDAQQEIYRLLPPI</sequence>
<dbReference type="Proteomes" id="UP000723463">
    <property type="component" value="Unassembled WGS sequence"/>
</dbReference>
<reference evidence="1" key="1">
    <citation type="journal article" date="2020" name="Fungal Divers.">
        <title>Resolving the Mortierellaceae phylogeny through synthesis of multi-gene phylogenetics and phylogenomics.</title>
        <authorList>
            <person name="Vandepol N."/>
            <person name="Liber J."/>
            <person name="Desiro A."/>
            <person name="Na H."/>
            <person name="Kennedy M."/>
            <person name="Barry K."/>
            <person name="Grigoriev I.V."/>
            <person name="Miller A.N."/>
            <person name="O'Donnell K."/>
            <person name="Stajich J.E."/>
            <person name="Bonito G."/>
        </authorList>
    </citation>
    <scope>NUCLEOTIDE SEQUENCE</scope>
    <source>
        <strain evidence="1">NRRL 2591</strain>
    </source>
</reference>
<proteinExistence type="predicted"/>
<organism evidence="1 2">
    <name type="scientific">Mortierella hygrophila</name>
    <dbReference type="NCBI Taxonomy" id="979708"/>
    <lineage>
        <taxon>Eukaryota</taxon>
        <taxon>Fungi</taxon>
        <taxon>Fungi incertae sedis</taxon>
        <taxon>Mucoromycota</taxon>
        <taxon>Mortierellomycotina</taxon>
        <taxon>Mortierellomycetes</taxon>
        <taxon>Mortierellales</taxon>
        <taxon>Mortierellaceae</taxon>
        <taxon>Mortierella</taxon>
    </lineage>
</organism>
<comment type="caution">
    <text evidence="1">The sequence shown here is derived from an EMBL/GenBank/DDBJ whole genome shotgun (WGS) entry which is preliminary data.</text>
</comment>
<dbReference type="EMBL" id="JAAAXW010000252">
    <property type="protein sequence ID" value="KAF9539311.1"/>
    <property type="molecule type" value="Genomic_DNA"/>
</dbReference>